<dbReference type="FunFam" id="3.30.70.330:FF:000103">
    <property type="entry name" value="Polyadenylate-binding protein RBP47B"/>
    <property type="match status" value="1"/>
</dbReference>
<evidence type="ECO:0000256" key="5">
    <source>
        <dbReference type="ARBA" id="ARBA00022884"/>
    </source>
</evidence>
<comment type="subunit">
    <text evidence="9">Interacts with the poly(A) tail of mRNA in nucleus.</text>
</comment>
<dbReference type="PROSITE" id="PS50102">
    <property type="entry name" value="RRM"/>
    <property type="match status" value="3"/>
</dbReference>
<organism evidence="13 14">
    <name type="scientific">Carex littledalei</name>
    <dbReference type="NCBI Taxonomy" id="544730"/>
    <lineage>
        <taxon>Eukaryota</taxon>
        <taxon>Viridiplantae</taxon>
        <taxon>Streptophyta</taxon>
        <taxon>Embryophyta</taxon>
        <taxon>Tracheophyta</taxon>
        <taxon>Spermatophyta</taxon>
        <taxon>Magnoliopsida</taxon>
        <taxon>Liliopsida</taxon>
        <taxon>Poales</taxon>
        <taxon>Cyperaceae</taxon>
        <taxon>Cyperoideae</taxon>
        <taxon>Cariceae</taxon>
        <taxon>Carex</taxon>
        <taxon>Carex subgen. Euthyceras</taxon>
    </lineage>
</organism>
<evidence type="ECO:0000256" key="9">
    <source>
        <dbReference type="ARBA" id="ARBA00063471"/>
    </source>
</evidence>
<dbReference type="PANTHER" id="PTHR47640">
    <property type="entry name" value="TRNA SELENOCYSTEINE 1-ASSOCIATED PROTEIN 1-RELATED-RELATED"/>
    <property type="match status" value="1"/>
</dbReference>
<dbReference type="FunFam" id="3.30.70.330:FF:000405">
    <property type="entry name" value="polyadenylate-binding protein RBP45"/>
    <property type="match status" value="1"/>
</dbReference>
<dbReference type="CDD" id="cd12345">
    <property type="entry name" value="RRM2_SECp43_like"/>
    <property type="match status" value="1"/>
</dbReference>
<dbReference type="CDD" id="cd12344">
    <property type="entry name" value="RRM1_SECp43_like"/>
    <property type="match status" value="1"/>
</dbReference>
<keyword evidence="5 10" id="KW-0694">RNA-binding</keyword>
<dbReference type="SMART" id="SM00360">
    <property type="entry name" value="RRM"/>
    <property type="match status" value="3"/>
</dbReference>
<dbReference type="Proteomes" id="UP000623129">
    <property type="component" value="Unassembled WGS sequence"/>
</dbReference>
<comment type="function">
    <text evidence="7">Heterogeneous nuclear ribonucleoprotein (hnRNP)-protein binding the poly(A) tail of mRNA and probably involved in some steps of pre-mRNA maturation.</text>
</comment>
<dbReference type="InterPro" id="IPR035979">
    <property type="entry name" value="RBD_domain_sf"/>
</dbReference>
<dbReference type="Pfam" id="PF00076">
    <property type="entry name" value="RRM_1"/>
    <property type="match status" value="3"/>
</dbReference>
<evidence type="ECO:0000313" key="14">
    <source>
        <dbReference type="Proteomes" id="UP000623129"/>
    </source>
</evidence>
<keyword evidence="3" id="KW-0507">mRNA processing</keyword>
<dbReference type="GO" id="GO:0003729">
    <property type="term" value="F:mRNA binding"/>
    <property type="evidence" value="ECO:0007669"/>
    <property type="project" value="InterPro"/>
</dbReference>
<comment type="caution">
    <text evidence="13">The sequence shown here is derived from an EMBL/GenBank/DDBJ whole genome shotgun (WGS) entry which is preliminary data.</text>
</comment>
<evidence type="ECO:0000259" key="12">
    <source>
        <dbReference type="PROSITE" id="PS50102"/>
    </source>
</evidence>
<dbReference type="AlphaFoldDB" id="A0A833VP72"/>
<dbReference type="OrthoDB" id="446113at2759"/>
<feature type="domain" description="RRM" evidence="12">
    <location>
        <begin position="49"/>
        <end position="129"/>
    </location>
</feature>
<feature type="region of interest" description="Disordered" evidence="11">
    <location>
        <begin position="231"/>
        <end position="257"/>
    </location>
</feature>
<keyword evidence="6" id="KW-0539">Nucleus</keyword>
<evidence type="ECO:0000256" key="4">
    <source>
        <dbReference type="ARBA" id="ARBA00022737"/>
    </source>
</evidence>
<dbReference type="SUPFAM" id="SSF54928">
    <property type="entry name" value="RNA-binding domain, RBD"/>
    <property type="match status" value="2"/>
</dbReference>
<gene>
    <name evidence="13" type="ORF">FCM35_KLT05390</name>
</gene>
<evidence type="ECO:0000256" key="2">
    <source>
        <dbReference type="ARBA" id="ARBA00004463"/>
    </source>
</evidence>
<keyword evidence="14" id="KW-1185">Reference proteome</keyword>
<keyword evidence="4" id="KW-0677">Repeat</keyword>
<protein>
    <submittedName>
        <fullName evidence="13">Polyadenylate-binding protein RBP45</fullName>
    </submittedName>
</protein>
<feature type="region of interest" description="Disordered" evidence="11">
    <location>
        <begin position="18"/>
        <end position="44"/>
    </location>
</feature>
<dbReference type="InterPro" id="IPR050825">
    <property type="entry name" value="RBM42_RBP45_47-like"/>
</dbReference>
<dbReference type="FunFam" id="3.30.70.330:FF:000144">
    <property type="entry name" value="Polyadenylate-binding protein RBP47B"/>
    <property type="match status" value="1"/>
</dbReference>
<reference evidence="13" key="1">
    <citation type="submission" date="2020-01" db="EMBL/GenBank/DDBJ databases">
        <title>Genome sequence of Kobresia littledalei, the first chromosome-level genome in the family Cyperaceae.</title>
        <authorList>
            <person name="Qu G."/>
        </authorList>
    </citation>
    <scope>NUCLEOTIDE SEQUENCE</scope>
    <source>
        <strain evidence="13">C.B.Clarke</strain>
        <tissue evidence="13">Leaf</tissue>
    </source>
</reference>
<evidence type="ECO:0000256" key="1">
    <source>
        <dbReference type="ARBA" id="ARBA00004123"/>
    </source>
</evidence>
<evidence type="ECO:0000256" key="7">
    <source>
        <dbReference type="ARBA" id="ARBA00057395"/>
    </source>
</evidence>
<feature type="domain" description="RRM" evidence="12">
    <location>
        <begin position="257"/>
        <end position="330"/>
    </location>
</feature>
<feature type="compositionally biased region" description="Low complexity" evidence="11">
    <location>
        <begin position="18"/>
        <end position="38"/>
    </location>
</feature>
<evidence type="ECO:0000313" key="13">
    <source>
        <dbReference type="EMBL" id="KAF3330059.1"/>
    </source>
</evidence>
<sequence>MMHPPMAPYYQPQAAAWGQQPAQAQQQQQQQLYSQPQGGQLGGSPGEIRSLWIGDLQYWMDENYLFGCFAGTGEVKSIKIIKNKQTGQSEGYGFVEFATRATAERVLQTYTGQTMPNVSQVYRLNWASSGSGERRGNAGDSTGDDHTIFVGDLGAEVTDSMLEDTFKERYQSVRGAKVVMDKLTGRSKGYGFVKFGDSNEQQRAMTEMNGEYCSTRPMRIGAAANKKGFGSQQYANSGGGGGGYQGAQESDNDPNNTTIFVGGIDGSSVSEESLRQVFGPFGEIIYVKIPVGKRCAFVQFSSRPSAEAALGALNGTTVAGQSIRLSWGRSPSNKQQQQDPNQWNAAGYYGYGQGYENYGYAPQAQQSANMFAYGGYPGYGNYQQPQQQPQQQ</sequence>
<dbReference type="Gene3D" id="3.30.70.330">
    <property type="match status" value="3"/>
</dbReference>
<evidence type="ECO:0000256" key="6">
    <source>
        <dbReference type="ARBA" id="ARBA00023242"/>
    </source>
</evidence>
<evidence type="ECO:0000256" key="11">
    <source>
        <dbReference type="SAM" id="MobiDB-lite"/>
    </source>
</evidence>
<dbReference type="EMBL" id="SWLB01000014">
    <property type="protein sequence ID" value="KAF3330059.1"/>
    <property type="molecule type" value="Genomic_DNA"/>
</dbReference>
<proteinExistence type="inferred from homology"/>
<feature type="domain" description="RRM" evidence="12">
    <location>
        <begin position="146"/>
        <end position="225"/>
    </location>
</feature>
<dbReference type="PANTHER" id="PTHR47640:SF48">
    <property type="entry name" value="POLYADENYLATE-BINDING PROTEIN RBP45B"/>
    <property type="match status" value="1"/>
</dbReference>
<dbReference type="InterPro" id="IPR000504">
    <property type="entry name" value="RRM_dom"/>
</dbReference>
<evidence type="ECO:0000256" key="10">
    <source>
        <dbReference type="PROSITE-ProRule" id="PRU00176"/>
    </source>
</evidence>
<dbReference type="GO" id="GO:0005634">
    <property type="term" value="C:nucleus"/>
    <property type="evidence" value="ECO:0007669"/>
    <property type="project" value="UniProtKB-SubCell"/>
</dbReference>
<dbReference type="GO" id="GO:0005829">
    <property type="term" value="C:cytosol"/>
    <property type="evidence" value="ECO:0007669"/>
    <property type="project" value="TreeGrafter"/>
</dbReference>
<accession>A0A833VP72</accession>
<comment type="similarity">
    <text evidence="8">Belongs to the polyadenylate-binding RBP47 family.</text>
</comment>
<dbReference type="GO" id="GO:0006397">
    <property type="term" value="P:mRNA processing"/>
    <property type="evidence" value="ECO:0007669"/>
    <property type="project" value="UniProtKB-KW"/>
</dbReference>
<dbReference type="InterPro" id="IPR012677">
    <property type="entry name" value="Nucleotide-bd_a/b_plait_sf"/>
</dbReference>
<name>A0A833VP72_9POAL</name>
<evidence type="ECO:0000256" key="3">
    <source>
        <dbReference type="ARBA" id="ARBA00022664"/>
    </source>
</evidence>
<evidence type="ECO:0000256" key="8">
    <source>
        <dbReference type="ARBA" id="ARBA00061069"/>
    </source>
</evidence>
<comment type="subcellular location">
    <subcellularLocation>
        <location evidence="2">Cytoplasmic granule</location>
    </subcellularLocation>
    <subcellularLocation>
        <location evidence="1">Nucleus</location>
    </subcellularLocation>
</comment>